<organism evidence="5 6">
    <name type="scientific">Populus alba x Populus x berolinensis</name>
    <dbReference type="NCBI Taxonomy" id="444605"/>
    <lineage>
        <taxon>Eukaryota</taxon>
        <taxon>Viridiplantae</taxon>
        <taxon>Streptophyta</taxon>
        <taxon>Embryophyta</taxon>
        <taxon>Tracheophyta</taxon>
        <taxon>Spermatophyta</taxon>
        <taxon>Magnoliopsida</taxon>
        <taxon>eudicotyledons</taxon>
        <taxon>Gunneridae</taxon>
        <taxon>Pentapetalae</taxon>
        <taxon>rosids</taxon>
        <taxon>fabids</taxon>
        <taxon>Malpighiales</taxon>
        <taxon>Salicaceae</taxon>
        <taxon>Saliceae</taxon>
        <taxon>Populus</taxon>
    </lineage>
</organism>
<comment type="similarity">
    <text evidence="1">Belongs to the FAH family.</text>
</comment>
<protein>
    <submittedName>
        <fullName evidence="5">Acylpyruvase FAHD1</fullName>
    </submittedName>
</protein>
<reference evidence="5" key="1">
    <citation type="journal article" date="2023" name="Mol. Ecol. Resour.">
        <title>Chromosome-level genome assembly of a triploid poplar Populus alba 'Berolinensis'.</title>
        <authorList>
            <person name="Chen S."/>
            <person name="Yu Y."/>
            <person name="Wang X."/>
            <person name="Wang S."/>
            <person name="Zhang T."/>
            <person name="Zhou Y."/>
            <person name="He R."/>
            <person name="Meng N."/>
            <person name="Wang Y."/>
            <person name="Liu W."/>
            <person name="Liu Z."/>
            <person name="Liu J."/>
            <person name="Guo Q."/>
            <person name="Huang H."/>
            <person name="Sederoff R.R."/>
            <person name="Wang G."/>
            <person name="Qu G."/>
            <person name="Chen S."/>
        </authorList>
    </citation>
    <scope>NUCLEOTIDE SEQUENCE</scope>
    <source>
        <strain evidence="5">SC-2020</strain>
    </source>
</reference>
<evidence type="ECO:0000256" key="2">
    <source>
        <dbReference type="ARBA" id="ARBA00022723"/>
    </source>
</evidence>
<gene>
    <name evidence="5" type="ORF">NC653_024292</name>
</gene>
<feature type="domain" description="Fumarylacetoacetase-like C-terminal" evidence="4">
    <location>
        <begin position="66"/>
        <end position="260"/>
    </location>
</feature>
<proteinExistence type="inferred from homology"/>
<comment type="function">
    <text evidence="3">Tautomerase that converts enol-oxaloacetate, a strong inhibitor of succinate dehydrogenase, to the physiological keto form of oxaloacetate.</text>
</comment>
<evidence type="ECO:0000256" key="3">
    <source>
        <dbReference type="ARBA" id="ARBA00056302"/>
    </source>
</evidence>
<evidence type="ECO:0000313" key="5">
    <source>
        <dbReference type="EMBL" id="KAJ6980877.1"/>
    </source>
</evidence>
<dbReference type="PANTHER" id="PTHR11820">
    <property type="entry name" value="ACYLPYRUVASE"/>
    <property type="match status" value="1"/>
</dbReference>
<sequence>MSGLESYFLTSSSLSFPFSNNKRSQVQCTPPRRSPFDIAPIKRRPILIVMASPSAGIQKLLHVGTKIVAVGRNYAAHAKELGNAVPKEPVLFMKPTSSYLENGGTIEIPQPLESLHHEVELAVVIGQKARDVPESTAMDYVGGYALALDMTAREIQATAKSAGLPWTVAKGQDTFTPISSVLSKSNVPDPDNLELWLKVDGEIRQKGSTKDMIFKIPFLISHISSIMTLFEGDVILTGTPQGVGPVKIGQKITAGITDLIDVHFNVEKRKRPGNLSNVISIKKED</sequence>
<evidence type="ECO:0000259" key="4">
    <source>
        <dbReference type="Pfam" id="PF01557"/>
    </source>
</evidence>
<evidence type="ECO:0000313" key="6">
    <source>
        <dbReference type="Proteomes" id="UP001164929"/>
    </source>
</evidence>
<evidence type="ECO:0000256" key="1">
    <source>
        <dbReference type="ARBA" id="ARBA00010211"/>
    </source>
</evidence>
<dbReference type="GO" id="GO:0050163">
    <property type="term" value="F:oxaloacetate tautomerase activity"/>
    <property type="evidence" value="ECO:0007669"/>
    <property type="project" value="UniProtKB-ARBA"/>
</dbReference>
<dbReference type="FunFam" id="3.90.850.10:FF:000003">
    <property type="entry name" value="Fumarylacetoacetate hydrolase domain-containing 1"/>
    <property type="match status" value="1"/>
</dbReference>
<keyword evidence="6" id="KW-1185">Reference proteome</keyword>
<name>A0AAD6M914_9ROSI</name>
<dbReference type="InterPro" id="IPR036663">
    <property type="entry name" value="Fumarylacetoacetase_C_sf"/>
</dbReference>
<dbReference type="Proteomes" id="UP001164929">
    <property type="component" value="Chromosome 10"/>
</dbReference>
<dbReference type="EMBL" id="JAQIZT010000010">
    <property type="protein sequence ID" value="KAJ6980877.1"/>
    <property type="molecule type" value="Genomic_DNA"/>
</dbReference>
<dbReference type="GO" id="GO:0006107">
    <property type="term" value="P:oxaloacetate metabolic process"/>
    <property type="evidence" value="ECO:0007669"/>
    <property type="project" value="UniProtKB-ARBA"/>
</dbReference>
<accession>A0AAD6M914</accession>
<dbReference type="InterPro" id="IPR011234">
    <property type="entry name" value="Fumarylacetoacetase-like_C"/>
</dbReference>
<dbReference type="GO" id="GO:0005739">
    <property type="term" value="C:mitochondrion"/>
    <property type="evidence" value="ECO:0007669"/>
    <property type="project" value="TreeGrafter"/>
</dbReference>
<dbReference type="GO" id="GO:0046872">
    <property type="term" value="F:metal ion binding"/>
    <property type="evidence" value="ECO:0007669"/>
    <property type="project" value="UniProtKB-KW"/>
</dbReference>
<comment type="caution">
    <text evidence="5">The sequence shown here is derived from an EMBL/GenBank/DDBJ whole genome shotgun (WGS) entry which is preliminary data.</text>
</comment>
<dbReference type="SUPFAM" id="SSF56529">
    <property type="entry name" value="FAH"/>
    <property type="match status" value="1"/>
</dbReference>
<dbReference type="Gene3D" id="3.90.850.10">
    <property type="entry name" value="Fumarylacetoacetase-like, C-terminal domain"/>
    <property type="match status" value="1"/>
</dbReference>
<dbReference type="PANTHER" id="PTHR11820:SF7">
    <property type="entry name" value="ACYLPYRUVASE FAHD1, MITOCHONDRIAL"/>
    <property type="match status" value="1"/>
</dbReference>
<keyword evidence="2" id="KW-0479">Metal-binding</keyword>
<dbReference type="AlphaFoldDB" id="A0AAD6M914"/>
<dbReference type="Pfam" id="PF01557">
    <property type="entry name" value="FAA_hydrolase"/>
    <property type="match status" value="1"/>
</dbReference>
<dbReference type="GO" id="GO:0018773">
    <property type="term" value="F:acetylpyruvate hydrolase activity"/>
    <property type="evidence" value="ECO:0007669"/>
    <property type="project" value="TreeGrafter"/>
</dbReference>